<dbReference type="OrthoDB" id="426210at2759"/>
<keyword evidence="2" id="KW-1185">Reference proteome</keyword>
<dbReference type="PANTHER" id="PTHR33395">
    <property type="entry name" value="TRANSCRIPTASE, PUTATIVE-RELATED-RELATED"/>
    <property type="match status" value="1"/>
</dbReference>
<organism evidence="1 2">
    <name type="scientific">Arctia plantaginis</name>
    <name type="common">Wood tiger moth</name>
    <name type="synonym">Phalaena plantaginis</name>
    <dbReference type="NCBI Taxonomy" id="874455"/>
    <lineage>
        <taxon>Eukaryota</taxon>
        <taxon>Metazoa</taxon>
        <taxon>Ecdysozoa</taxon>
        <taxon>Arthropoda</taxon>
        <taxon>Hexapoda</taxon>
        <taxon>Insecta</taxon>
        <taxon>Pterygota</taxon>
        <taxon>Neoptera</taxon>
        <taxon>Endopterygota</taxon>
        <taxon>Lepidoptera</taxon>
        <taxon>Glossata</taxon>
        <taxon>Ditrysia</taxon>
        <taxon>Noctuoidea</taxon>
        <taxon>Erebidae</taxon>
        <taxon>Arctiinae</taxon>
        <taxon>Arctia</taxon>
    </lineage>
</organism>
<sequence>MFVPLVKKYNNCQYPTWFSPSLAKTIKEKNKLHKRWKKFGNPRDFLEFAILHDRQHREQKKRFRIFIDNTENSINRSSKAFWTYVMSKSCRPGSQYPNQFTSEGATFTERQAVCSAFNSFFLSVFNDAPCNSTETIPSADCDSRLNVLSKIDTTEDMVLNVLTTLDKTKGPGYDRIPAILLSRCANNLSYPIYLIFRKSLRDCIFPSMWKKAHIIPIHKKGSVSDSKLSSHIYPCYNKIFEKIIYNI</sequence>
<reference evidence="1 2" key="1">
    <citation type="submission" date="2020-04" db="EMBL/GenBank/DDBJ databases">
        <authorList>
            <person name="Wallbank WR R."/>
            <person name="Pardo Diaz C."/>
            <person name="Kozak K."/>
            <person name="Martin S."/>
            <person name="Jiggins C."/>
            <person name="Moest M."/>
            <person name="Warren A I."/>
            <person name="Byers J.R.P. K."/>
            <person name="Montejo-Kovacevich G."/>
            <person name="Yen C E."/>
        </authorList>
    </citation>
    <scope>NUCLEOTIDE SEQUENCE [LARGE SCALE GENOMIC DNA]</scope>
</reference>
<evidence type="ECO:0000313" key="1">
    <source>
        <dbReference type="EMBL" id="CAB3226268.1"/>
    </source>
</evidence>
<dbReference type="PANTHER" id="PTHR33395:SF22">
    <property type="entry name" value="REVERSE TRANSCRIPTASE DOMAIN-CONTAINING PROTEIN"/>
    <property type="match status" value="1"/>
</dbReference>
<name>A0A8S0Z340_ARCPL</name>
<proteinExistence type="predicted"/>
<comment type="caution">
    <text evidence="1">The sequence shown here is derived from an EMBL/GenBank/DDBJ whole genome shotgun (WGS) entry which is preliminary data.</text>
</comment>
<gene>
    <name evidence="1" type="ORF">APLA_LOCUS2779</name>
</gene>
<evidence type="ECO:0000313" key="2">
    <source>
        <dbReference type="Proteomes" id="UP000494106"/>
    </source>
</evidence>
<dbReference type="Proteomes" id="UP000494106">
    <property type="component" value="Unassembled WGS sequence"/>
</dbReference>
<protein>
    <submittedName>
        <fullName evidence="1">Uncharacterized protein</fullName>
    </submittedName>
</protein>
<dbReference type="AlphaFoldDB" id="A0A8S0Z340"/>
<dbReference type="EMBL" id="CADEBC010000208">
    <property type="protein sequence ID" value="CAB3226268.1"/>
    <property type="molecule type" value="Genomic_DNA"/>
</dbReference>
<accession>A0A8S0Z340</accession>